<dbReference type="PANTHER" id="PTHR24173:SF74">
    <property type="entry name" value="ANKYRIN REPEAT DOMAIN-CONTAINING PROTEIN 16"/>
    <property type="match status" value="1"/>
</dbReference>
<dbReference type="InterPro" id="IPR036770">
    <property type="entry name" value="Ankyrin_rpt-contain_sf"/>
</dbReference>
<accession>A0A200J9B2</accession>
<feature type="region of interest" description="Disordered" evidence="4">
    <location>
        <begin position="36"/>
        <end position="60"/>
    </location>
</feature>
<proteinExistence type="predicted"/>
<feature type="repeat" description="ANK" evidence="3">
    <location>
        <begin position="194"/>
        <end position="231"/>
    </location>
</feature>
<gene>
    <name evidence="6" type="ORF">A5889_000935</name>
    <name evidence="5" type="ORF">A5889_002144</name>
</gene>
<organism evidence="5">
    <name type="scientific">Candidatus Enterococcus dunnyi</name>
    <dbReference type="NCBI Taxonomy" id="1834192"/>
    <lineage>
        <taxon>Bacteria</taxon>
        <taxon>Bacillati</taxon>
        <taxon>Bacillota</taxon>
        <taxon>Bacilli</taxon>
        <taxon>Lactobacillales</taxon>
        <taxon>Enterococcaceae</taxon>
        <taxon>Enterococcus</taxon>
    </lineage>
</organism>
<dbReference type="PROSITE" id="PS51257">
    <property type="entry name" value="PROKAR_LIPOPROTEIN"/>
    <property type="match status" value="1"/>
</dbReference>
<dbReference type="EMBL" id="CP147246">
    <property type="protein sequence ID" value="WYJ93437.1"/>
    <property type="molecule type" value="Genomic_DNA"/>
</dbReference>
<dbReference type="OrthoDB" id="9812708at2"/>
<keyword evidence="7" id="KW-1185">Reference proteome</keyword>
<dbReference type="InterPro" id="IPR002110">
    <property type="entry name" value="Ankyrin_rpt"/>
</dbReference>
<dbReference type="PROSITE" id="PS50088">
    <property type="entry name" value="ANK_REPEAT"/>
    <property type="match status" value="2"/>
</dbReference>
<keyword evidence="1" id="KW-0677">Repeat</keyword>
<name>A0A200J9B2_9ENTE</name>
<evidence type="ECO:0000256" key="2">
    <source>
        <dbReference type="ARBA" id="ARBA00023043"/>
    </source>
</evidence>
<reference evidence="6" key="3">
    <citation type="submission" date="2024-03" db="EMBL/GenBank/DDBJ databases">
        <title>The Genome Sequence of Enterococcus sp. DIV0238c.</title>
        <authorList>
            <consortium name="The Broad Institute Genomics Platform"/>
            <consortium name="The Broad Institute Microbial Omics Core"/>
            <consortium name="The Broad Institute Genomic Center for Infectious Diseases"/>
            <person name="Earl A."/>
            <person name="Manson A."/>
            <person name="Gilmore M."/>
            <person name="Schwartman J."/>
            <person name="Shea T."/>
            <person name="Abouelleil A."/>
            <person name="Cao P."/>
            <person name="Chapman S."/>
            <person name="Cusick C."/>
            <person name="Young S."/>
            <person name="Neafsey D."/>
            <person name="Nusbaum C."/>
            <person name="Birren B."/>
        </authorList>
    </citation>
    <scope>NUCLEOTIDE SEQUENCE</scope>
    <source>
        <strain evidence="6">9D6_DIV0238</strain>
    </source>
</reference>
<evidence type="ECO:0000256" key="3">
    <source>
        <dbReference type="PROSITE-ProRule" id="PRU00023"/>
    </source>
</evidence>
<feature type="compositionally biased region" description="Polar residues" evidence="4">
    <location>
        <begin position="46"/>
        <end position="60"/>
    </location>
</feature>
<dbReference type="SMART" id="SM00248">
    <property type="entry name" value="ANK"/>
    <property type="match status" value="3"/>
</dbReference>
<sequence>MERTRVALLISTSLGLLIFSGCQQKVSTQQKIEEESTIMSKKEITEPSSNEAAESSKQTFPQGTLLQAVSDNDMKTVQEVLATDYKINEVNEKGESPLLIATHQNFIEIAKQLIDAGADINQQDQISDSPYLYAGAQGKTEILAYMLEKATPDQQKVNRFGGNALIPAAEKGHLENVKLLLKDGRSNIDHQNNYGYTALIEAVALRDGSEIYQQIVQVLVEAGADKTLRDNTGRTAEDYAKSLGYSEMLSILNAN</sequence>
<dbReference type="Gene3D" id="1.25.40.20">
    <property type="entry name" value="Ankyrin repeat-containing domain"/>
    <property type="match status" value="1"/>
</dbReference>
<dbReference type="Pfam" id="PF12796">
    <property type="entry name" value="Ank_2"/>
    <property type="match status" value="2"/>
</dbReference>
<evidence type="ECO:0000256" key="4">
    <source>
        <dbReference type="SAM" id="MobiDB-lite"/>
    </source>
</evidence>
<dbReference type="EMBL" id="NIBQ01000002">
    <property type="protein sequence ID" value="OUZ33431.1"/>
    <property type="molecule type" value="Genomic_DNA"/>
</dbReference>
<dbReference type="Proteomes" id="UP000196151">
    <property type="component" value="Chromosome"/>
</dbReference>
<dbReference type="AlphaFoldDB" id="A0A200J9B2"/>
<dbReference type="PANTHER" id="PTHR24173">
    <property type="entry name" value="ANKYRIN REPEAT CONTAINING"/>
    <property type="match status" value="1"/>
</dbReference>
<feature type="repeat" description="ANK" evidence="3">
    <location>
        <begin position="93"/>
        <end position="125"/>
    </location>
</feature>
<reference evidence="6" key="2">
    <citation type="submission" date="2017-05" db="EMBL/GenBank/DDBJ databases">
        <authorList>
            <consortium name="The Broad Institute Genomics Platform"/>
            <consortium name="The Broad Institute Genomic Center for Infectious Diseases"/>
            <person name="Earl A."/>
            <person name="Manson A."/>
            <person name="Schwartman J."/>
            <person name="Gilmore M."/>
            <person name="Abouelleil A."/>
            <person name="Cao P."/>
            <person name="Chapman S."/>
            <person name="Cusick C."/>
            <person name="Shea T."/>
            <person name="Young S."/>
            <person name="Neafsey D."/>
            <person name="Nusbaum C."/>
            <person name="Birren B."/>
        </authorList>
    </citation>
    <scope>NUCLEOTIDE SEQUENCE</scope>
    <source>
        <strain evidence="6">9D6_DIV0238</strain>
    </source>
</reference>
<keyword evidence="2 3" id="KW-0040">ANK repeat</keyword>
<evidence type="ECO:0000256" key="1">
    <source>
        <dbReference type="ARBA" id="ARBA00022737"/>
    </source>
</evidence>
<protein>
    <submittedName>
        <fullName evidence="5">Uncharacterized protein</fullName>
    </submittedName>
</protein>
<evidence type="ECO:0000313" key="7">
    <source>
        <dbReference type="Proteomes" id="UP000196151"/>
    </source>
</evidence>
<evidence type="ECO:0000313" key="5">
    <source>
        <dbReference type="EMBL" id="OUZ33431.1"/>
    </source>
</evidence>
<dbReference type="PROSITE" id="PS50297">
    <property type="entry name" value="ANK_REP_REGION"/>
    <property type="match status" value="1"/>
</dbReference>
<dbReference type="RefSeq" id="WP_087641225.1">
    <property type="nucleotide sequence ID" value="NZ_CP147246.1"/>
</dbReference>
<dbReference type="SUPFAM" id="SSF48403">
    <property type="entry name" value="Ankyrin repeat"/>
    <property type="match status" value="1"/>
</dbReference>
<evidence type="ECO:0000313" key="6">
    <source>
        <dbReference type="EMBL" id="WYJ93437.1"/>
    </source>
</evidence>
<reference evidence="5" key="1">
    <citation type="submission" date="2017-05" db="EMBL/GenBank/DDBJ databases">
        <title>The Genome Sequence of Enterococcus sp. 9D6_DIV0238.</title>
        <authorList>
            <consortium name="The Broad Institute Genomics Platform"/>
            <consortium name="The Broad Institute Genomic Center for Infectious Diseases"/>
            <person name="Earl A."/>
            <person name="Manson A."/>
            <person name="Schwartman J."/>
            <person name="Gilmore M."/>
            <person name="Abouelleil A."/>
            <person name="Cao P."/>
            <person name="Chapman S."/>
            <person name="Cusick C."/>
            <person name="Shea T."/>
            <person name="Young S."/>
            <person name="Neafsey D."/>
            <person name="Nusbaum C."/>
            <person name="Birren B."/>
        </authorList>
    </citation>
    <scope>NUCLEOTIDE SEQUENCE [LARGE SCALE GENOMIC DNA]</scope>
    <source>
        <strain evidence="5">9D6_DIV0238</strain>
    </source>
</reference>